<gene>
    <name evidence="2" type="ORF">g.6223</name>
</gene>
<proteinExistence type="predicted"/>
<feature type="non-terminal residue" evidence="2">
    <location>
        <position position="131"/>
    </location>
</feature>
<evidence type="ECO:0000256" key="1">
    <source>
        <dbReference type="SAM" id="MobiDB-lite"/>
    </source>
</evidence>
<dbReference type="AlphaFoldDB" id="A0A1B6GZM6"/>
<protein>
    <submittedName>
        <fullName evidence="2">Uncharacterized protein</fullName>
    </submittedName>
</protein>
<feature type="region of interest" description="Disordered" evidence="1">
    <location>
        <begin position="89"/>
        <end position="109"/>
    </location>
</feature>
<reference evidence="2" key="1">
    <citation type="submission" date="2015-11" db="EMBL/GenBank/DDBJ databases">
        <title>De novo transcriptome assembly of four potential Pierce s Disease insect vectors from Arizona vineyards.</title>
        <authorList>
            <person name="Tassone E.E."/>
        </authorList>
    </citation>
    <scope>NUCLEOTIDE SEQUENCE</scope>
</reference>
<dbReference type="EMBL" id="GECZ01001895">
    <property type="protein sequence ID" value="JAS67874.1"/>
    <property type="molecule type" value="Transcribed_RNA"/>
</dbReference>
<organism evidence="2">
    <name type="scientific">Cuerna arida</name>
    <dbReference type="NCBI Taxonomy" id="1464854"/>
    <lineage>
        <taxon>Eukaryota</taxon>
        <taxon>Metazoa</taxon>
        <taxon>Ecdysozoa</taxon>
        <taxon>Arthropoda</taxon>
        <taxon>Hexapoda</taxon>
        <taxon>Insecta</taxon>
        <taxon>Pterygota</taxon>
        <taxon>Neoptera</taxon>
        <taxon>Paraneoptera</taxon>
        <taxon>Hemiptera</taxon>
        <taxon>Auchenorrhyncha</taxon>
        <taxon>Membracoidea</taxon>
        <taxon>Cicadellidae</taxon>
        <taxon>Cicadellinae</taxon>
        <taxon>Proconiini</taxon>
        <taxon>Cuerna</taxon>
    </lineage>
</organism>
<accession>A0A1B6GZM6</accession>
<feature type="non-terminal residue" evidence="2">
    <location>
        <position position="1"/>
    </location>
</feature>
<evidence type="ECO:0000313" key="2">
    <source>
        <dbReference type="EMBL" id="JAS67874.1"/>
    </source>
</evidence>
<name>A0A1B6GZM6_9HEMI</name>
<sequence length="131" mass="15407">DKIKNHMKTVHDCFMPRDCYLPLGYATPGQQKQQQLQLQKIQQQQQKSQLQQHLQQQQFQQAYQKQSNQQQSVLITYGPQKLQQILMKTESEQQNVNENEPQPLMIQESMEDVVQGCEPILEINEQPIETT</sequence>